<organism evidence="3 4">
    <name type="scientific">Fibrella aestuarina BUZ 2</name>
    <dbReference type="NCBI Taxonomy" id="1166018"/>
    <lineage>
        <taxon>Bacteria</taxon>
        <taxon>Pseudomonadati</taxon>
        <taxon>Bacteroidota</taxon>
        <taxon>Cytophagia</taxon>
        <taxon>Cytophagales</taxon>
        <taxon>Spirosomataceae</taxon>
        <taxon>Fibrella</taxon>
    </lineage>
</organism>
<accession>I0KF18</accession>
<dbReference type="EMBL" id="HE796683">
    <property type="protein sequence ID" value="CCH02721.1"/>
    <property type="molecule type" value="Genomic_DNA"/>
</dbReference>
<dbReference type="RefSeq" id="WP_015333820.1">
    <property type="nucleotide sequence ID" value="NC_020054.1"/>
</dbReference>
<dbReference type="KEGG" id="fae:FAES_4722"/>
<dbReference type="Pfam" id="PF00106">
    <property type="entry name" value="adh_short"/>
    <property type="match status" value="1"/>
</dbReference>
<protein>
    <recommendedName>
        <fullName evidence="5">Protochlorophyllide reductase</fullName>
    </recommendedName>
</protein>
<evidence type="ECO:0000313" key="3">
    <source>
        <dbReference type="EMBL" id="CCH02721.1"/>
    </source>
</evidence>
<dbReference type="Gene3D" id="3.40.50.720">
    <property type="entry name" value="NAD(P)-binding Rossmann-like Domain"/>
    <property type="match status" value="1"/>
</dbReference>
<dbReference type="eggNOG" id="COG1028">
    <property type="taxonomic scope" value="Bacteria"/>
</dbReference>
<keyword evidence="4" id="KW-1185">Reference proteome</keyword>
<dbReference type="PANTHER" id="PTHR24320">
    <property type="entry name" value="RETINOL DEHYDROGENASE"/>
    <property type="match status" value="1"/>
</dbReference>
<dbReference type="InterPro" id="IPR036291">
    <property type="entry name" value="NAD(P)-bd_dom_sf"/>
</dbReference>
<evidence type="ECO:0000313" key="4">
    <source>
        <dbReference type="Proteomes" id="UP000011058"/>
    </source>
</evidence>
<evidence type="ECO:0008006" key="5">
    <source>
        <dbReference type="Google" id="ProtNLM"/>
    </source>
</evidence>
<proteinExistence type="inferred from homology"/>
<gene>
    <name evidence="3" type="ORF">FAES_4722</name>
</gene>
<dbReference type="AlphaFoldDB" id="I0KF18"/>
<dbReference type="PATRIC" id="fig|1166018.3.peg.1691"/>
<name>I0KF18_9BACT</name>
<dbReference type="InterPro" id="IPR002347">
    <property type="entry name" value="SDR_fam"/>
</dbReference>
<dbReference type="HOGENOM" id="CLU_010194_44_3_10"/>
<evidence type="ECO:0000256" key="2">
    <source>
        <dbReference type="ARBA" id="ARBA00023002"/>
    </source>
</evidence>
<comment type="similarity">
    <text evidence="1">Belongs to the short-chain dehydrogenases/reductases (SDR) family.</text>
</comment>
<keyword evidence="2" id="KW-0560">Oxidoreductase</keyword>
<dbReference type="PANTHER" id="PTHR24320:SF283">
    <property type="entry name" value="RETINOL DEHYDROGENASE 11"/>
    <property type="match status" value="1"/>
</dbReference>
<dbReference type="STRING" id="1166018.FAES_4722"/>
<dbReference type="OrthoDB" id="597510at2"/>
<dbReference type="GO" id="GO:0016491">
    <property type="term" value="F:oxidoreductase activity"/>
    <property type="evidence" value="ECO:0007669"/>
    <property type="project" value="UniProtKB-KW"/>
</dbReference>
<dbReference type="SUPFAM" id="SSF51735">
    <property type="entry name" value="NAD(P)-binding Rossmann-fold domains"/>
    <property type="match status" value="1"/>
</dbReference>
<reference evidence="3 4" key="1">
    <citation type="journal article" date="2012" name="J. Bacteriol.">
        <title>Genome Sequence of Fibrella aestuarina BUZ 2T, a Filamentous Marine Bacterium.</title>
        <authorList>
            <person name="Filippini M."/>
            <person name="Qi W."/>
            <person name="Blom J."/>
            <person name="Goesmann A."/>
            <person name="Smits T.H."/>
            <person name="Bagheri H.C."/>
        </authorList>
    </citation>
    <scope>NUCLEOTIDE SEQUENCE [LARGE SCALE GENOMIC DNA]</scope>
    <source>
        <strain evidence="4">BUZ 2T</strain>
    </source>
</reference>
<evidence type="ECO:0000256" key="1">
    <source>
        <dbReference type="ARBA" id="ARBA00006484"/>
    </source>
</evidence>
<dbReference type="Proteomes" id="UP000011058">
    <property type="component" value="Chromosome"/>
</dbReference>
<sequence length="301" mass="33525">MKTVIVTGANSGLGLWLTHYLLDRDYRVILACRNLDKAREAVRTFAPLDREKPHLIRELDLADFASIRRFVAQLPADEPVYGLICNAGLTYDGPFRYTKDGIEETFGVNHLGHFLLTNLLLDKFPIERIVVVSSALHDPTVNAPFEKPRFRSVDDMAHPTPDPSLKPGRQQQSFYTTSKLCNVLFTYELDRRLKARAATPETLVNAFNPGFMPATNFGRSGKLTDKLLRAFLRVFGRLAGFVTQPDESARQAVALIDSVTTSGGYYDGAKAIPSSPDSYDQQKALDLWLGSERLTGLTTSL</sequence>